<gene>
    <name evidence="6" type="ORF">PG999_001324</name>
</gene>
<dbReference type="Proteomes" id="UP001392437">
    <property type="component" value="Unassembled WGS sequence"/>
</dbReference>
<evidence type="ECO:0000256" key="1">
    <source>
        <dbReference type="ARBA" id="ARBA00006721"/>
    </source>
</evidence>
<keyword evidence="2" id="KW-0328">Glycosyltransferase</keyword>
<evidence type="ECO:0000256" key="3">
    <source>
        <dbReference type="ARBA" id="ARBA00022679"/>
    </source>
</evidence>
<sequence>MEPPSWFWAILLAWLVGRDVINSSLAASSSKEKVGSRKPQLGFLATATLVALAAACLLPTITLTLPNVFPEILEVEQSLSNGEQQQQATYASGEGEGDDVMRIHNATLGFQKVFVINLPDRTDKRDALSLIGTLTGIKLDWVRALRGVDVPDKALPLGVDRQGWRDGGIGSWRSQMNAIRTWDPFYPPRLVEMVEENISTALVLEDDADWDVRLKQQLIDIADGTRMLLDIAKQEPLFQANSLPRQASQRLGAHDAASAVPQPQQNPPPHSPYGDDWDILWLGHCGETFPERIPGHEVVDLASARYTYYAMRGDATMPPPANATSWIGGDLRREPGTRWVHFSGGPTCSAGYALSQSGARKVLHALSVGGTLVAQLDNAMADLCRDHTPWDAAAAATNATATTTPPPPGYQGARMRCLSVTPAVISQHKPRGRRAAESDIEAVENGHEIREKGESPNLVWSARLNVQNLILGLPMENQFEAQEVLLGHDELDA</sequence>
<comment type="similarity">
    <text evidence="1">Belongs to the glycosyltransferase 25 family.</text>
</comment>
<evidence type="ECO:0008006" key="8">
    <source>
        <dbReference type="Google" id="ProtNLM"/>
    </source>
</evidence>
<evidence type="ECO:0000313" key="6">
    <source>
        <dbReference type="EMBL" id="KAK8133151.1"/>
    </source>
</evidence>
<reference evidence="6 7" key="1">
    <citation type="submission" date="2023-01" db="EMBL/GenBank/DDBJ databases">
        <title>Analysis of 21 Apiospora genomes using comparative genomics revels a genus with tremendous synthesis potential of carbohydrate active enzymes and secondary metabolites.</title>
        <authorList>
            <person name="Sorensen T."/>
        </authorList>
    </citation>
    <scope>NUCLEOTIDE SEQUENCE [LARGE SCALE GENOMIC DNA]</scope>
    <source>
        <strain evidence="6 7">CBS 117206</strain>
    </source>
</reference>
<keyword evidence="3" id="KW-0808">Transferase</keyword>
<accession>A0AAW0RE42</accession>
<keyword evidence="7" id="KW-1185">Reference proteome</keyword>
<dbReference type="GO" id="GO:0016740">
    <property type="term" value="F:transferase activity"/>
    <property type="evidence" value="ECO:0007669"/>
    <property type="project" value="UniProtKB-KW"/>
</dbReference>
<dbReference type="CDD" id="cd06532">
    <property type="entry name" value="Glyco_transf_25"/>
    <property type="match status" value="1"/>
</dbReference>
<dbReference type="PANTHER" id="PTHR10730:SF53">
    <property type="entry name" value="GLYCOSYLTRANSFERASE 25 FAMILY MEMBER"/>
    <property type="match status" value="1"/>
</dbReference>
<dbReference type="InterPro" id="IPR002654">
    <property type="entry name" value="Glyco_trans_25"/>
</dbReference>
<proteinExistence type="inferred from homology"/>
<protein>
    <recommendedName>
        <fullName evidence="8">Glycosyltransferase family 25 protein</fullName>
    </recommendedName>
</protein>
<dbReference type="InterPro" id="IPR050757">
    <property type="entry name" value="Collagen_mod_GT25"/>
</dbReference>
<keyword evidence="5" id="KW-0472">Membrane</keyword>
<keyword evidence="5" id="KW-0812">Transmembrane</keyword>
<evidence type="ECO:0000313" key="7">
    <source>
        <dbReference type="Proteomes" id="UP001392437"/>
    </source>
</evidence>
<evidence type="ECO:0000256" key="5">
    <source>
        <dbReference type="SAM" id="Phobius"/>
    </source>
</evidence>
<dbReference type="EMBL" id="JAQQWP010000001">
    <property type="protein sequence ID" value="KAK8133151.1"/>
    <property type="molecule type" value="Genomic_DNA"/>
</dbReference>
<dbReference type="PANTHER" id="PTHR10730">
    <property type="entry name" value="PROCOLLAGEN-LYSINE,2-OXOGLUTARATE 5-DIOXYGENASE/GLYCOSYLTRANSFERASE 25 FAMILY MEMBER"/>
    <property type="match status" value="1"/>
</dbReference>
<organism evidence="6 7">
    <name type="scientific">Apiospora kogelbergensis</name>
    <dbReference type="NCBI Taxonomy" id="1337665"/>
    <lineage>
        <taxon>Eukaryota</taxon>
        <taxon>Fungi</taxon>
        <taxon>Dikarya</taxon>
        <taxon>Ascomycota</taxon>
        <taxon>Pezizomycotina</taxon>
        <taxon>Sordariomycetes</taxon>
        <taxon>Xylariomycetidae</taxon>
        <taxon>Amphisphaeriales</taxon>
        <taxon>Apiosporaceae</taxon>
        <taxon>Apiospora</taxon>
    </lineage>
</organism>
<feature type="region of interest" description="Disordered" evidence="4">
    <location>
        <begin position="246"/>
        <end position="273"/>
    </location>
</feature>
<evidence type="ECO:0000256" key="4">
    <source>
        <dbReference type="SAM" id="MobiDB-lite"/>
    </source>
</evidence>
<feature type="transmembrane region" description="Helical" evidence="5">
    <location>
        <begin position="6"/>
        <end position="29"/>
    </location>
</feature>
<keyword evidence="5" id="KW-1133">Transmembrane helix</keyword>
<dbReference type="AlphaFoldDB" id="A0AAW0RE42"/>
<feature type="transmembrane region" description="Helical" evidence="5">
    <location>
        <begin position="41"/>
        <end position="61"/>
    </location>
</feature>
<comment type="caution">
    <text evidence="6">The sequence shown here is derived from an EMBL/GenBank/DDBJ whole genome shotgun (WGS) entry which is preliminary data.</text>
</comment>
<name>A0AAW0RE42_9PEZI</name>
<evidence type="ECO:0000256" key="2">
    <source>
        <dbReference type="ARBA" id="ARBA00022676"/>
    </source>
</evidence>